<protein>
    <recommendedName>
        <fullName evidence="4">dihydropteroate synthase</fullName>
        <ecNumber evidence="4">2.5.1.15</ecNumber>
    </recommendedName>
</protein>
<dbReference type="SUPFAM" id="SSF51717">
    <property type="entry name" value="Dihydropteroate synthetase-like"/>
    <property type="match status" value="1"/>
</dbReference>
<organism evidence="10 11">
    <name type="scientific">Cryomorpha ignava</name>
    <dbReference type="NCBI Taxonomy" id="101383"/>
    <lineage>
        <taxon>Bacteria</taxon>
        <taxon>Pseudomonadati</taxon>
        <taxon>Bacteroidota</taxon>
        <taxon>Flavobacteriia</taxon>
        <taxon>Flavobacteriales</taxon>
        <taxon>Cryomorphaceae</taxon>
        <taxon>Cryomorpha</taxon>
    </lineage>
</organism>
<evidence type="ECO:0000256" key="6">
    <source>
        <dbReference type="ARBA" id="ARBA00022723"/>
    </source>
</evidence>
<dbReference type="PROSITE" id="PS00793">
    <property type="entry name" value="DHPS_2"/>
    <property type="match status" value="1"/>
</dbReference>
<dbReference type="CDD" id="cd00739">
    <property type="entry name" value="DHPS"/>
    <property type="match status" value="1"/>
</dbReference>
<reference evidence="10 11" key="1">
    <citation type="submission" date="2020-02" db="EMBL/GenBank/DDBJ databases">
        <title>Out from the shadows clarifying the taxonomy of the family Cryomorphaceae and related taxa by utilizing the GTDB taxonomic framework.</title>
        <authorList>
            <person name="Bowman J.P."/>
        </authorList>
    </citation>
    <scope>NUCLEOTIDE SEQUENCE [LARGE SCALE GENOMIC DNA]</scope>
    <source>
        <strain evidence="10 11">QSSC 1-22</strain>
    </source>
</reference>
<evidence type="ECO:0000313" key="11">
    <source>
        <dbReference type="Proteomes" id="UP000486602"/>
    </source>
</evidence>
<dbReference type="InterPro" id="IPR000489">
    <property type="entry name" value="Pterin-binding_dom"/>
</dbReference>
<sequence>MQVKGVLLNFNKPLTMGVLNITGDSFYAGSRNAFKEQYLPKALKMAAEGADILDIGAYSTRPGANEVDELTEIKKLTEAISIIRGALPGMIISADTFRASVAREAVAAGADIINDIGGGTLDDQMFETVAALRVPYILMHMRGNPQTMNSKAVYADLVGEIVFELSEKVNRLHELGVADIIIDPGFGFAKTALQNFELLKRLDELSIFNAPILAGLSRKSMIWRTLKITPDEALNGTTALNMVALMNGAKILRVHDVKEASEAIQLWEVYKG</sequence>
<evidence type="ECO:0000259" key="9">
    <source>
        <dbReference type="PROSITE" id="PS50972"/>
    </source>
</evidence>
<dbReference type="EMBL" id="JAAGVY010000014">
    <property type="protein sequence ID" value="NEN23738.1"/>
    <property type="molecule type" value="Genomic_DNA"/>
</dbReference>
<evidence type="ECO:0000256" key="8">
    <source>
        <dbReference type="ARBA" id="ARBA00022909"/>
    </source>
</evidence>
<evidence type="ECO:0000256" key="4">
    <source>
        <dbReference type="ARBA" id="ARBA00012458"/>
    </source>
</evidence>
<dbReference type="GO" id="GO:0046656">
    <property type="term" value="P:folic acid biosynthetic process"/>
    <property type="evidence" value="ECO:0007669"/>
    <property type="project" value="UniProtKB-KW"/>
</dbReference>
<dbReference type="NCBIfam" id="TIGR01496">
    <property type="entry name" value="DHPS"/>
    <property type="match status" value="1"/>
</dbReference>
<keyword evidence="11" id="KW-1185">Reference proteome</keyword>
<name>A0A7K3WQH7_9FLAO</name>
<dbReference type="Gene3D" id="3.20.20.20">
    <property type="entry name" value="Dihydropteroate synthase-like"/>
    <property type="match status" value="1"/>
</dbReference>
<feature type="domain" description="Pterin-binding" evidence="9">
    <location>
        <begin position="13"/>
        <end position="265"/>
    </location>
</feature>
<gene>
    <name evidence="10" type="primary">folP</name>
    <name evidence="10" type="ORF">G3O08_09520</name>
</gene>
<keyword evidence="7" id="KW-0460">Magnesium</keyword>
<dbReference type="InterPro" id="IPR006390">
    <property type="entry name" value="DHP_synth_dom"/>
</dbReference>
<evidence type="ECO:0000256" key="2">
    <source>
        <dbReference type="ARBA" id="ARBA00001946"/>
    </source>
</evidence>
<dbReference type="GO" id="GO:0005829">
    <property type="term" value="C:cytosol"/>
    <property type="evidence" value="ECO:0007669"/>
    <property type="project" value="TreeGrafter"/>
</dbReference>
<comment type="pathway">
    <text evidence="3">Cofactor biosynthesis; tetrahydrofolate biosynthesis; 7,8-dihydrofolate from 2-amino-4-hydroxy-6-hydroxymethyl-7,8-dihydropteridine diphosphate and 4-aminobenzoate: step 1/2.</text>
</comment>
<evidence type="ECO:0000256" key="1">
    <source>
        <dbReference type="ARBA" id="ARBA00000012"/>
    </source>
</evidence>
<proteinExistence type="predicted"/>
<keyword evidence="5 10" id="KW-0808">Transferase</keyword>
<dbReference type="GO" id="GO:0046654">
    <property type="term" value="P:tetrahydrofolate biosynthetic process"/>
    <property type="evidence" value="ECO:0007669"/>
    <property type="project" value="TreeGrafter"/>
</dbReference>
<keyword evidence="8" id="KW-0289">Folate biosynthesis</keyword>
<comment type="catalytic activity">
    <reaction evidence="1">
        <text>(7,8-dihydropterin-6-yl)methyl diphosphate + 4-aminobenzoate = 7,8-dihydropteroate + diphosphate</text>
        <dbReference type="Rhea" id="RHEA:19949"/>
        <dbReference type="ChEBI" id="CHEBI:17836"/>
        <dbReference type="ChEBI" id="CHEBI:17839"/>
        <dbReference type="ChEBI" id="CHEBI:33019"/>
        <dbReference type="ChEBI" id="CHEBI:72950"/>
        <dbReference type="EC" id="2.5.1.15"/>
    </reaction>
</comment>
<dbReference type="EC" id="2.5.1.15" evidence="4"/>
<evidence type="ECO:0000313" key="10">
    <source>
        <dbReference type="EMBL" id="NEN23738.1"/>
    </source>
</evidence>
<dbReference type="Pfam" id="PF00809">
    <property type="entry name" value="Pterin_bind"/>
    <property type="match status" value="1"/>
</dbReference>
<dbReference type="Proteomes" id="UP000486602">
    <property type="component" value="Unassembled WGS sequence"/>
</dbReference>
<dbReference type="PANTHER" id="PTHR20941">
    <property type="entry name" value="FOLATE SYNTHESIS PROTEINS"/>
    <property type="match status" value="1"/>
</dbReference>
<evidence type="ECO:0000256" key="5">
    <source>
        <dbReference type="ARBA" id="ARBA00022679"/>
    </source>
</evidence>
<evidence type="ECO:0000256" key="3">
    <source>
        <dbReference type="ARBA" id="ARBA00004763"/>
    </source>
</evidence>
<dbReference type="PANTHER" id="PTHR20941:SF1">
    <property type="entry name" value="FOLIC ACID SYNTHESIS PROTEIN FOL1"/>
    <property type="match status" value="1"/>
</dbReference>
<dbReference type="AlphaFoldDB" id="A0A7K3WQH7"/>
<dbReference type="InterPro" id="IPR045031">
    <property type="entry name" value="DHP_synth-like"/>
</dbReference>
<comment type="caution">
    <text evidence="10">The sequence shown here is derived from an EMBL/GenBank/DDBJ whole genome shotgun (WGS) entry which is preliminary data.</text>
</comment>
<evidence type="ECO:0000256" key="7">
    <source>
        <dbReference type="ARBA" id="ARBA00022842"/>
    </source>
</evidence>
<dbReference type="GO" id="GO:0004156">
    <property type="term" value="F:dihydropteroate synthase activity"/>
    <property type="evidence" value="ECO:0007669"/>
    <property type="project" value="UniProtKB-EC"/>
</dbReference>
<dbReference type="InterPro" id="IPR011005">
    <property type="entry name" value="Dihydropteroate_synth-like_sf"/>
</dbReference>
<comment type="cofactor">
    <cofactor evidence="2">
        <name>Mg(2+)</name>
        <dbReference type="ChEBI" id="CHEBI:18420"/>
    </cofactor>
</comment>
<dbReference type="PROSITE" id="PS50972">
    <property type="entry name" value="PTERIN_BINDING"/>
    <property type="match status" value="1"/>
</dbReference>
<accession>A0A7K3WQH7</accession>
<keyword evidence="6" id="KW-0479">Metal-binding</keyword>
<dbReference type="GO" id="GO:0046872">
    <property type="term" value="F:metal ion binding"/>
    <property type="evidence" value="ECO:0007669"/>
    <property type="project" value="UniProtKB-KW"/>
</dbReference>